<accession>A0A2H0UHE5</accession>
<sequence>MSKTNIHTSFLPFHAVFAQRIAGIDIMNPSSVPLAKRIAEDATIKVPADKILSISESLLNKMIDVQASDTSAYVGQVMPFLEQADIAIKAQIASYRKHGELSDDIDNQLNMLDDAGNLHGVPDSTRAEGIDPAFVQGADLQTARTMNGATDHQRQQGDGSVTRQPAA</sequence>
<proteinExistence type="predicted"/>
<organism evidence="2 3">
    <name type="scientific">Candidatus Kaiserbacteria bacterium CG10_big_fil_rev_8_21_14_0_10_44_10</name>
    <dbReference type="NCBI Taxonomy" id="1974606"/>
    <lineage>
        <taxon>Bacteria</taxon>
        <taxon>Candidatus Kaiseribacteriota</taxon>
    </lineage>
</organism>
<evidence type="ECO:0000313" key="3">
    <source>
        <dbReference type="Proteomes" id="UP000229612"/>
    </source>
</evidence>
<dbReference type="Proteomes" id="UP000229612">
    <property type="component" value="Unassembled WGS sequence"/>
</dbReference>
<protein>
    <submittedName>
        <fullName evidence="2">Uncharacterized protein</fullName>
    </submittedName>
</protein>
<name>A0A2H0UHE5_9BACT</name>
<feature type="region of interest" description="Disordered" evidence="1">
    <location>
        <begin position="146"/>
        <end position="167"/>
    </location>
</feature>
<dbReference type="EMBL" id="PFBG01000025">
    <property type="protein sequence ID" value="PIR85822.1"/>
    <property type="molecule type" value="Genomic_DNA"/>
</dbReference>
<reference evidence="3" key="1">
    <citation type="submission" date="2017-09" db="EMBL/GenBank/DDBJ databases">
        <title>Depth-based differentiation of microbial function through sediment-hosted aquifers and enrichment of novel symbionts in the deep terrestrial subsurface.</title>
        <authorList>
            <person name="Probst A.J."/>
            <person name="Ladd B."/>
            <person name="Jarett J.K."/>
            <person name="Geller-Mcgrath D.E."/>
            <person name="Sieber C.M.K."/>
            <person name="Emerson J.B."/>
            <person name="Anantharaman K."/>
            <person name="Thomas B.C."/>
            <person name="Malmstrom R."/>
            <person name="Stieglmeier M."/>
            <person name="Klingl A."/>
            <person name="Woyke T."/>
            <person name="Ryan C.M."/>
            <person name="Banfield J.F."/>
        </authorList>
    </citation>
    <scope>NUCLEOTIDE SEQUENCE [LARGE SCALE GENOMIC DNA]</scope>
</reference>
<comment type="caution">
    <text evidence="2">The sequence shown here is derived from an EMBL/GenBank/DDBJ whole genome shotgun (WGS) entry which is preliminary data.</text>
</comment>
<evidence type="ECO:0000256" key="1">
    <source>
        <dbReference type="SAM" id="MobiDB-lite"/>
    </source>
</evidence>
<evidence type="ECO:0000313" key="2">
    <source>
        <dbReference type="EMBL" id="PIR85822.1"/>
    </source>
</evidence>
<gene>
    <name evidence="2" type="ORF">COU14_02370</name>
</gene>
<dbReference type="AlphaFoldDB" id="A0A2H0UHE5"/>